<dbReference type="Pfam" id="PF01966">
    <property type="entry name" value="HD"/>
    <property type="match status" value="1"/>
</dbReference>
<sequence>MSLPTRTDALELFKTYNTSESLTRHALSVEGVMRHFAEKFGEDPDEWGIIGLVHDIDYEMYPDKHCKKAEEILSGAGWPQAWVRAVVSHGWGIVTDVKPETKLEQTLYAIDELTGLVASTALVRPSRSVMDMKAKSVKKKWKDKSFAAGVDRSIIEKGAEMLGMEISELITETILGMRKVADDIGLGMAEADKAI</sequence>
<accession>A0A4U8YUL5</accession>
<dbReference type="PANTHER" id="PTHR38659">
    <property type="entry name" value="METAL-DEPENDENT PHOSPHOHYDROLASE"/>
    <property type="match status" value="1"/>
</dbReference>
<evidence type="ECO:0000313" key="3">
    <source>
        <dbReference type="Proteomes" id="UP000507962"/>
    </source>
</evidence>
<dbReference type="AlphaFoldDB" id="A0A4U8YUL5"/>
<dbReference type="InterPro" id="IPR006674">
    <property type="entry name" value="HD_domain"/>
</dbReference>
<proteinExistence type="predicted"/>
<organism evidence="2 3">
    <name type="scientific">Desulfoluna butyratoxydans</name>
    <dbReference type="NCBI Taxonomy" id="231438"/>
    <lineage>
        <taxon>Bacteria</taxon>
        <taxon>Pseudomonadati</taxon>
        <taxon>Thermodesulfobacteriota</taxon>
        <taxon>Desulfobacteria</taxon>
        <taxon>Desulfobacterales</taxon>
        <taxon>Desulfolunaceae</taxon>
        <taxon>Desulfoluna</taxon>
    </lineage>
</organism>
<name>A0A4U8YUL5_9BACT</name>
<evidence type="ECO:0000259" key="1">
    <source>
        <dbReference type="Pfam" id="PF01966"/>
    </source>
</evidence>
<dbReference type="SUPFAM" id="SSF109604">
    <property type="entry name" value="HD-domain/PDEase-like"/>
    <property type="match status" value="1"/>
</dbReference>
<feature type="domain" description="HD" evidence="1">
    <location>
        <begin position="24"/>
        <end position="113"/>
    </location>
</feature>
<dbReference type="RefSeq" id="WP_180142352.1">
    <property type="nucleotide sequence ID" value="NZ_CAADHO010000006.1"/>
</dbReference>
<dbReference type="Gene3D" id="1.10.3210.10">
    <property type="entry name" value="Hypothetical protein af1432"/>
    <property type="match status" value="1"/>
</dbReference>
<gene>
    <name evidence="2" type="ORF">MSL71_32530</name>
</gene>
<protein>
    <recommendedName>
        <fullName evidence="1">HD domain-containing protein</fullName>
    </recommendedName>
</protein>
<dbReference type="Proteomes" id="UP000507962">
    <property type="component" value="Unassembled WGS sequence"/>
</dbReference>
<dbReference type="PANTHER" id="PTHR38659:SF2">
    <property type="entry name" value="HDIG DOMAIN PROTEIN"/>
    <property type="match status" value="1"/>
</dbReference>
<evidence type="ECO:0000313" key="2">
    <source>
        <dbReference type="EMBL" id="VFQ45592.1"/>
    </source>
</evidence>
<keyword evidence="3" id="KW-1185">Reference proteome</keyword>
<dbReference type="EMBL" id="CAADHO010000006">
    <property type="protein sequence ID" value="VFQ45592.1"/>
    <property type="molecule type" value="Genomic_DNA"/>
</dbReference>
<reference evidence="2 3" key="1">
    <citation type="submission" date="2019-03" db="EMBL/GenBank/DDBJ databases">
        <authorList>
            <person name="Nijsse B."/>
        </authorList>
    </citation>
    <scope>NUCLEOTIDE SEQUENCE [LARGE SCALE GENOMIC DNA]</scope>
    <source>
        <strain evidence="2">Desulfoluna butyratoxydans MSL71</strain>
    </source>
</reference>